<gene>
    <name evidence="2" type="ORF">CM19_09310</name>
</gene>
<dbReference type="Pfam" id="PF09754">
    <property type="entry name" value="PAC2"/>
    <property type="match status" value="1"/>
</dbReference>
<comment type="caution">
    <text evidence="2">The sequence shown here is derived from an EMBL/GenBank/DDBJ whole genome shotgun (WGS) entry which is preliminary data.</text>
</comment>
<dbReference type="GO" id="GO:0016874">
    <property type="term" value="F:ligase activity"/>
    <property type="evidence" value="ECO:0007669"/>
    <property type="project" value="UniProtKB-KW"/>
</dbReference>
<dbReference type="OrthoDB" id="35908at2157"/>
<organism evidence="2 3">
    <name type="scientific">Candidatus Acidianus copahuensis</name>
    <dbReference type="NCBI Taxonomy" id="1160895"/>
    <lineage>
        <taxon>Archaea</taxon>
        <taxon>Thermoproteota</taxon>
        <taxon>Thermoprotei</taxon>
        <taxon>Sulfolobales</taxon>
        <taxon>Sulfolobaceae</taxon>
        <taxon>Acidianus</taxon>
    </lineage>
</organism>
<evidence type="ECO:0000313" key="3">
    <source>
        <dbReference type="Proteomes" id="UP000024332"/>
    </source>
</evidence>
<keyword evidence="1" id="KW-0175">Coiled coil</keyword>
<dbReference type="InterPro" id="IPR038389">
    <property type="entry name" value="PSMG2_sf"/>
</dbReference>
<name>A0A031LME5_9CREN</name>
<dbReference type="SUPFAM" id="SSF159659">
    <property type="entry name" value="Cgl1923-like"/>
    <property type="match status" value="1"/>
</dbReference>
<proteinExistence type="predicted"/>
<dbReference type="InterPro" id="IPR019151">
    <property type="entry name" value="Proteasome_assmbl_chaperone_2"/>
</dbReference>
<feature type="coiled-coil region" evidence="1">
    <location>
        <begin position="196"/>
        <end position="234"/>
    </location>
</feature>
<keyword evidence="2" id="KW-0436">Ligase</keyword>
<dbReference type="Proteomes" id="UP000024332">
    <property type="component" value="Unassembled WGS sequence"/>
</dbReference>
<evidence type="ECO:0000313" key="2">
    <source>
        <dbReference type="EMBL" id="EZQ03035.1"/>
    </source>
</evidence>
<dbReference type="EMBL" id="JFZT01000048">
    <property type="protein sequence ID" value="EZQ03035.1"/>
    <property type="molecule type" value="Genomic_DNA"/>
</dbReference>
<keyword evidence="3" id="KW-1185">Reference proteome</keyword>
<accession>A0A031LME5</accession>
<dbReference type="RefSeq" id="WP_048100086.1">
    <property type="nucleotide sequence ID" value="NZ_JFZT01000048.1"/>
</dbReference>
<dbReference type="PANTHER" id="PTHR35610">
    <property type="entry name" value="3-ISOPROPYLMALATE DEHYDRATASE-RELATED"/>
    <property type="match status" value="1"/>
</dbReference>
<sequence length="238" mass="27456">MRIILKGISSAELSSSTFITGFRTLGEVGYLAPRYIVLKRNMKRIGFITTKYLRDVTFLDEYGIATPFDLFYDKEKKVIVLLNHILPYQKEWNSFARDITRWINAMHIQNVLLIGGLDKRYRQGTEPLKWFKTSSSKIELQYPTLEKQLIVVGPLALFVIHSEVNDVPATTILPYADKDRIDPAAAAEAVNALNQLLDLQIDASELYEDARKLEEELKKQLESIQKEMERLGTDRHYM</sequence>
<dbReference type="AlphaFoldDB" id="A0A031LME5"/>
<dbReference type="STRING" id="1160895.CM19_09310"/>
<protein>
    <submittedName>
        <fullName evidence="2">Carboxylate--amine ligase</fullName>
    </submittedName>
</protein>
<dbReference type="Gene3D" id="3.40.50.10900">
    <property type="entry name" value="PAC-like subunit"/>
    <property type="match status" value="1"/>
</dbReference>
<evidence type="ECO:0000256" key="1">
    <source>
        <dbReference type="SAM" id="Coils"/>
    </source>
</evidence>
<dbReference type="PANTHER" id="PTHR35610:SF3">
    <property type="entry name" value="PROTEASOME ASSEMBLY CHAPERONE FAMILY PROTEIN"/>
    <property type="match status" value="1"/>
</dbReference>
<reference evidence="2 3" key="1">
    <citation type="submission" date="2014-03" db="EMBL/GenBank/DDBJ databases">
        <title>Draft genome sequence of the novel thermoacidophilic archaea Acidianus copahuensis ALE1 strain, isolated from Copahue volcanic area in Neuquen Argentina.</title>
        <authorList>
            <person name="Urbieta M.S."/>
            <person name="Rascovan N."/>
            <person name="Castro C."/>
            <person name="Revale S."/>
            <person name="Giaveno M.A."/>
            <person name="Vazquez M.P."/>
            <person name="Donati E.R."/>
        </authorList>
    </citation>
    <scope>NUCLEOTIDE SEQUENCE [LARGE SCALE GENOMIC DNA]</scope>
    <source>
        <strain evidence="2 3">ALE1</strain>
    </source>
</reference>